<dbReference type="InterPro" id="IPR036388">
    <property type="entry name" value="WH-like_DNA-bd_sf"/>
</dbReference>
<dbReference type="InterPro" id="IPR036390">
    <property type="entry name" value="WH_DNA-bd_sf"/>
</dbReference>
<evidence type="ECO:0000256" key="2">
    <source>
        <dbReference type="ARBA" id="ARBA00022679"/>
    </source>
</evidence>
<evidence type="ECO:0000256" key="3">
    <source>
        <dbReference type="ARBA" id="ARBA00022691"/>
    </source>
</evidence>
<evidence type="ECO:0000256" key="4">
    <source>
        <dbReference type="PIRSR" id="PIRSR005739-1"/>
    </source>
</evidence>
<dbReference type="Gene3D" id="3.40.50.150">
    <property type="entry name" value="Vaccinia Virus protein VP39"/>
    <property type="match status" value="1"/>
</dbReference>
<dbReference type="GO" id="GO:0008171">
    <property type="term" value="F:O-methyltransferase activity"/>
    <property type="evidence" value="ECO:0007669"/>
    <property type="project" value="InterPro"/>
</dbReference>
<keyword evidence="1" id="KW-0489">Methyltransferase</keyword>
<dbReference type="SUPFAM" id="SSF46785">
    <property type="entry name" value="Winged helix' DNA-binding domain"/>
    <property type="match status" value="1"/>
</dbReference>
<dbReference type="Pfam" id="PF00891">
    <property type="entry name" value="Methyltransf_2"/>
    <property type="match status" value="1"/>
</dbReference>
<dbReference type="FunFam" id="1.10.10.10:FF:000357">
    <property type="entry name" value="Caffeic acid 3-O-methyltransferase"/>
    <property type="match status" value="1"/>
</dbReference>
<dbReference type="GO" id="GO:0046983">
    <property type="term" value="F:protein dimerization activity"/>
    <property type="evidence" value="ECO:0007669"/>
    <property type="project" value="InterPro"/>
</dbReference>
<keyword evidence="3" id="KW-0949">S-adenosyl-L-methionine</keyword>
<dbReference type="InterPro" id="IPR029063">
    <property type="entry name" value="SAM-dependent_MTases_sf"/>
</dbReference>
<dbReference type="Pfam" id="PF08100">
    <property type="entry name" value="Dimerisation"/>
    <property type="match status" value="1"/>
</dbReference>
<sequence length="414" mass="45785">MKLKGANIYISVRWLEQTFKSLSLSLSLFQSSVHEIGSASFTRAKMDSNQLVSDEEAYLFAIQQTSGSVLPMVLKSAIELDLLEIIAKADPATGAFMSPTEIASHLPTNNPNAPLMVDRILRLLASYSILTCSLKTLGADGDDHDGTRVERLYGLGPLSKFLTKNEDGASISAFSLFNQDKVAMESWYYLKDALLEDGIPFNMAHGMSAFEYPGTDPRFNKIFNNAMSTNSKITMKKILETYKGFEGLKSVVDIGGGIGSIMNMIISKYPSIIKGINFDLPHVIEDAPRYPGVEHVGGDMFLSVPKGDAIFMKWILHDWSDGHCLNLLKNCYEALPDTGKVIVCECILPVAPDTSIRSKLVFHVDCIMMSLNQGGKERTEDEFKALAKQAGFQSFQLVCCVFNNYIMEFLKNTT</sequence>
<dbReference type="InterPro" id="IPR001077">
    <property type="entry name" value="COMT_C"/>
</dbReference>
<dbReference type="InterPro" id="IPR012967">
    <property type="entry name" value="COMT_dimerisation"/>
</dbReference>
<dbReference type="InterPro" id="IPR016461">
    <property type="entry name" value="COMT-like"/>
</dbReference>
<feature type="domain" description="O-methyltransferase C-terminal" evidence="5">
    <location>
        <begin position="187"/>
        <end position="393"/>
    </location>
</feature>
<dbReference type="PANTHER" id="PTHR11746">
    <property type="entry name" value="O-METHYLTRANSFERASE"/>
    <property type="match status" value="1"/>
</dbReference>
<feature type="domain" description="O-methyltransferase dimerisation" evidence="6">
    <location>
        <begin position="64"/>
        <end position="164"/>
    </location>
</feature>
<accession>A0AAD9TEQ0</accession>
<protein>
    <recommendedName>
        <fullName evidence="9">Caffeic acid O-methyltransferase</fullName>
    </recommendedName>
</protein>
<evidence type="ECO:0000259" key="5">
    <source>
        <dbReference type="Pfam" id="PF00891"/>
    </source>
</evidence>
<keyword evidence="2" id="KW-0808">Transferase</keyword>
<dbReference type="EMBL" id="JANJYI010000009">
    <property type="protein sequence ID" value="KAK2634371.1"/>
    <property type="molecule type" value="Genomic_DNA"/>
</dbReference>
<dbReference type="FunFam" id="3.40.50.150:FF:000061">
    <property type="entry name" value="Caffeic acid O-methyltransferase"/>
    <property type="match status" value="1"/>
</dbReference>
<name>A0AAD9TEQ0_9ROSI</name>
<evidence type="ECO:0000259" key="6">
    <source>
        <dbReference type="Pfam" id="PF08100"/>
    </source>
</evidence>
<reference evidence="7" key="1">
    <citation type="journal article" date="2023" name="Plant J.">
        <title>Genome sequences and population genomics provide insights into the demographic history, inbreeding, and mutation load of two 'living fossil' tree species of Dipteronia.</title>
        <authorList>
            <person name="Feng Y."/>
            <person name="Comes H.P."/>
            <person name="Chen J."/>
            <person name="Zhu S."/>
            <person name="Lu R."/>
            <person name="Zhang X."/>
            <person name="Li P."/>
            <person name="Qiu J."/>
            <person name="Olsen K.M."/>
            <person name="Qiu Y."/>
        </authorList>
    </citation>
    <scope>NUCLEOTIDE SEQUENCE</scope>
    <source>
        <strain evidence="7">KIB01</strain>
    </source>
</reference>
<evidence type="ECO:0000313" key="8">
    <source>
        <dbReference type="Proteomes" id="UP001280121"/>
    </source>
</evidence>
<dbReference type="Proteomes" id="UP001280121">
    <property type="component" value="Unassembled WGS sequence"/>
</dbReference>
<evidence type="ECO:0000256" key="1">
    <source>
        <dbReference type="ARBA" id="ARBA00022603"/>
    </source>
</evidence>
<dbReference type="PIRSF" id="PIRSF005739">
    <property type="entry name" value="O-mtase"/>
    <property type="match status" value="1"/>
</dbReference>
<dbReference type="SUPFAM" id="SSF53335">
    <property type="entry name" value="S-adenosyl-L-methionine-dependent methyltransferases"/>
    <property type="match status" value="1"/>
</dbReference>
<dbReference type="PROSITE" id="PS51683">
    <property type="entry name" value="SAM_OMT_II"/>
    <property type="match status" value="1"/>
</dbReference>
<comment type="caution">
    <text evidence="7">The sequence shown here is derived from an EMBL/GenBank/DDBJ whole genome shotgun (WGS) entry which is preliminary data.</text>
</comment>
<evidence type="ECO:0008006" key="9">
    <source>
        <dbReference type="Google" id="ProtNLM"/>
    </source>
</evidence>
<dbReference type="Gene3D" id="1.10.10.10">
    <property type="entry name" value="Winged helix-like DNA-binding domain superfamily/Winged helix DNA-binding domain"/>
    <property type="match status" value="1"/>
</dbReference>
<feature type="active site" description="Proton acceptor" evidence="4">
    <location>
        <position position="317"/>
    </location>
</feature>
<dbReference type="GO" id="GO:0032259">
    <property type="term" value="P:methylation"/>
    <property type="evidence" value="ECO:0007669"/>
    <property type="project" value="UniProtKB-KW"/>
</dbReference>
<evidence type="ECO:0000313" key="7">
    <source>
        <dbReference type="EMBL" id="KAK2634371.1"/>
    </source>
</evidence>
<gene>
    <name evidence="7" type="ORF">Ddye_029163</name>
</gene>
<organism evidence="7 8">
    <name type="scientific">Dipteronia dyeriana</name>
    <dbReference type="NCBI Taxonomy" id="168575"/>
    <lineage>
        <taxon>Eukaryota</taxon>
        <taxon>Viridiplantae</taxon>
        <taxon>Streptophyta</taxon>
        <taxon>Embryophyta</taxon>
        <taxon>Tracheophyta</taxon>
        <taxon>Spermatophyta</taxon>
        <taxon>Magnoliopsida</taxon>
        <taxon>eudicotyledons</taxon>
        <taxon>Gunneridae</taxon>
        <taxon>Pentapetalae</taxon>
        <taxon>rosids</taxon>
        <taxon>malvids</taxon>
        <taxon>Sapindales</taxon>
        <taxon>Sapindaceae</taxon>
        <taxon>Hippocastanoideae</taxon>
        <taxon>Acereae</taxon>
        <taxon>Dipteronia</taxon>
    </lineage>
</organism>
<proteinExistence type="predicted"/>
<dbReference type="AlphaFoldDB" id="A0AAD9TEQ0"/>
<keyword evidence="8" id="KW-1185">Reference proteome</keyword>